<dbReference type="OrthoDB" id="5291099at2"/>
<protein>
    <submittedName>
        <fullName evidence="2">Membrane protein</fullName>
    </submittedName>
</protein>
<feature type="chain" id="PRO_5004769153" evidence="1">
    <location>
        <begin position="24"/>
        <end position="372"/>
    </location>
</feature>
<dbReference type="Gene3D" id="3.30.310.170">
    <property type="entry name" value="Outer membrane protein assembly factor BamC"/>
    <property type="match status" value="1"/>
</dbReference>
<proteinExistence type="predicted"/>
<evidence type="ECO:0000313" key="3">
    <source>
        <dbReference type="Proteomes" id="UP000018766"/>
    </source>
</evidence>
<gene>
    <name evidence="2" type="ORF">V757_05635</name>
</gene>
<dbReference type="AlphaFoldDB" id="V8G8E2"/>
<evidence type="ECO:0000256" key="1">
    <source>
        <dbReference type="SAM" id="SignalP"/>
    </source>
</evidence>
<dbReference type="EMBL" id="AYSV01000072">
    <property type="protein sequence ID" value="ETD72223.1"/>
    <property type="molecule type" value="Genomic_DNA"/>
</dbReference>
<dbReference type="InterPro" id="IPR042268">
    <property type="entry name" value="BamC_C"/>
</dbReference>
<dbReference type="RefSeq" id="WP_023950605.1">
    <property type="nucleotide sequence ID" value="NZ_AYSV01000072.1"/>
</dbReference>
<keyword evidence="1" id="KW-0732">Signal</keyword>
<feature type="signal peptide" evidence="1">
    <location>
        <begin position="1"/>
        <end position="23"/>
    </location>
</feature>
<dbReference type="InterPro" id="IPR010653">
    <property type="entry name" value="NlpB/DapX"/>
</dbReference>
<sequence>MRMMTMKRIASVLLVGFSLSACSTIDDLMESEQVDYKSTVRGDPLTLPPDLSSAQINPQYSTHDGAASAAAYNQALAKSQKQRANGGVLPTDGEMQVLREGDKRWLQVNRDPNVVYRDVIAFWGNEGFTINRDNPAAGIVETDWAENRAKIPGGLLRRALGSIIDMVADSGERERFTTRLERVNGKTEVFISHERMVETSMDRDGTSFKWLPAEEQQELNAIMLSRLMAFMGAPKEKAREAVKATNSTASQKAYKADFVGNNVALGMNANQESAYRQVGQALSSAGFTIDSSDASKGDYIVRYLDTDTGEKRKSSNIISRLFGDKGNKIAVPYTINVTGEGAQSVISVRNAQGAVDQSETARRILSVLREKL</sequence>
<comment type="caution">
    <text evidence="2">The sequence shown here is derived from an EMBL/GenBank/DDBJ whole genome shotgun (WGS) entry which is preliminary data.</text>
</comment>
<accession>V8G8E2</accession>
<dbReference type="PROSITE" id="PS51257">
    <property type="entry name" value="PROKAR_LIPOPROTEIN"/>
    <property type="match status" value="1"/>
</dbReference>
<organism evidence="2 3">
    <name type="scientific">Pelistega indica</name>
    <dbReference type="NCBI Taxonomy" id="1414851"/>
    <lineage>
        <taxon>Bacteria</taxon>
        <taxon>Pseudomonadati</taxon>
        <taxon>Pseudomonadota</taxon>
        <taxon>Betaproteobacteria</taxon>
        <taxon>Burkholderiales</taxon>
        <taxon>Alcaligenaceae</taxon>
        <taxon>Pelistega</taxon>
    </lineage>
</organism>
<keyword evidence="3" id="KW-1185">Reference proteome</keyword>
<name>V8G8E2_9BURK</name>
<dbReference type="Proteomes" id="UP000018766">
    <property type="component" value="Unassembled WGS sequence"/>
</dbReference>
<evidence type="ECO:0000313" key="2">
    <source>
        <dbReference type="EMBL" id="ETD72223.1"/>
    </source>
</evidence>
<reference evidence="2 3" key="1">
    <citation type="submission" date="2013-11" db="EMBL/GenBank/DDBJ databases">
        <title>Genomic analysis of Pelistega sp. HM-7.</title>
        <authorList>
            <person name="Kumbhare S.V."/>
            <person name="Shetty S.A."/>
            <person name="Sharma O."/>
            <person name="Dhotre D.P."/>
        </authorList>
    </citation>
    <scope>NUCLEOTIDE SEQUENCE [LARGE SCALE GENOMIC DNA]</scope>
    <source>
        <strain evidence="2 3">HM-7</strain>
    </source>
</reference>
<dbReference type="Pfam" id="PF06804">
    <property type="entry name" value="Lipoprotein_18"/>
    <property type="match status" value="1"/>
</dbReference>